<dbReference type="AlphaFoldDB" id="A0A8H7RTG4"/>
<name>A0A8H7RTG4_9FUNG</name>
<dbReference type="Pfam" id="PF20400">
    <property type="entry name" value="BAR_4"/>
    <property type="match status" value="1"/>
</dbReference>
<organism evidence="4 5">
    <name type="scientific">Circinella minor</name>
    <dbReference type="NCBI Taxonomy" id="1195481"/>
    <lineage>
        <taxon>Eukaryota</taxon>
        <taxon>Fungi</taxon>
        <taxon>Fungi incertae sedis</taxon>
        <taxon>Mucoromycota</taxon>
        <taxon>Mucoromycotina</taxon>
        <taxon>Mucoromycetes</taxon>
        <taxon>Mucorales</taxon>
        <taxon>Lichtheimiaceae</taxon>
        <taxon>Circinella</taxon>
    </lineage>
</organism>
<dbReference type="SUPFAM" id="SSF103657">
    <property type="entry name" value="BAR/IMD domain-like"/>
    <property type="match status" value="1"/>
</dbReference>
<feature type="compositionally biased region" description="Basic residues" evidence="2">
    <location>
        <begin position="619"/>
        <end position="628"/>
    </location>
</feature>
<keyword evidence="1" id="KW-0597">Phosphoprotein</keyword>
<comment type="caution">
    <text evidence="4">The sequence shown here is derived from an EMBL/GenBank/DDBJ whole genome shotgun (WGS) entry which is preliminary data.</text>
</comment>
<dbReference type="Proteomes" id="UP000646827">
    <property type="component" value="Unassembled WGS sequence"/>
</dbReference>
<evidence type="ECO:0000259" key="3">
    <source>
        <dbReference type="PROSITE" id="PS50003"/>
    </source>
</evidence>
<dbReference type="InterPro" id="IPR046869">
    <property type="entry name" value="SLM1/RGC1-like_PH"/>
</dbReference>
<dbReference type="OrthoDB" id="5598057at2759"/>
<feature type="region of interest" description="Disordered" evidence="2">
    <location>
        <begin position="1"/>
        <end position="111"/>
    </location>
</feature>
<dbReference type="InterPro" id="IPR027267">
    <property type="entry name" value="AH/BAR_dom_sf"/>
</dbReference>
<dbReference type="EMBL" id="JAEPRB010000351">
    <property type="protein sequence ID" value="KAG2216866.1"/>
    <property type="molecule type" value="Genomic_DNA"/>
</dbReference>
<protein>
    <recommendedName>
        <fullName evidence="3">PH domain-containing protein</fullName>
    </recommendedName>
</protein>
<dbReference type="SMART" id="SM00233">
    <property type="entry name" value="PH"/>
    <property type="match status" value="1"/>
</dbReference>
<feature type="compositionally biased region" description="Low complexity" evidence="2">
    <location>
        <begin position="8"/>
        <end position="18"/>
    </location>
</feature>
<sequence length="678" mass="78162">MTTLMNRQQQQQQQTGQQKSLPHLPKSMVMTSKPLPQWHDENIANDMGTPSLEGRRQGRRQGQDNESSALTKHSSQHLQRAPSQALTNQYNTSDAPVFTAKPKTDLSLTKRRGSTIQKQVYRMDGGIQPTELLGTRLDAWRAAIKYLIKLFKEIQDIESKTAGGYSKSTKNIEYPIPEASGQFMESGGMQDVWLAFRNYAVEQSVRHQDYVNYLDRSVLPSLHSIKKDIKTILKAIHQDKNLKTTHLYEGRRRMDALVSKLDSVIQYNRQMPHTAYQRQDPLLINCAVYQANKQLFDSENALHENILNLQHEVHVFESNLVESIRSITLHLQQFRMERLEAHSAFGQVTSTLDNMTSETEWDEFVRRNSGNLISDDAPFRTDADISYPNQNNDLVQPIKVGLLERRSGLIRNWVEGLYVLTPSGFLHGYKSTQQFDADPMSPEVSIFIPHTNIDCSKNYDSMYQENAFEIKGKNAQSMMGMEKSFMLRAQDQNDLQDWFNKLVQISDQFRPEPLMQQQQGENYNQQQQIDGNYNQQQQQQQQLGENYNQQNEQNRALPPMPEEKELPNPSSNQQQQQQQQEEEEGEKVIQVPAEYVQTEEEINDDQTNQQESQDISNGTHHHHHHHQDKGKNPIPLSKNTSSEEGKGITSQQEKDLNDVVEEDDDWDTVPQEKGMNKK</sequence>
<feature type="compositionally biased region" description="Polar residues" evidence="2">
    <location>
        <begin position="64"/>
        <end position="94"/>
    </location>
</feature>
<evidence type="ECO:0000256" key="1">
    <source>
        <dbReference type="ARBA" id="ARBA00022553"/>
    </source>
</evidence>
<dbReference type="InterPro" id="IPR011993">
    <property type="entry name" value="PH-like_dom_sf"/>
</dbReference>
<dbReference type="InterPro" id="IPR046868">
    <property type="entry name" value="BAR_4"/>
</dbReference>
<feature type="compositionally biased region" description="Acidic residues" evidence="2">
    <location>
        <begin position="658"/>
        <end position="667"/>
    </location>
</feature>
<dbReference type="PANTHER" id="PTHR31941">
    <property type="entry name" value="CYTOSKELETAL SIGNALING PROTEIN SLM1"/>
    <property type="match status" value="1"/>
</dbReference>
<dbReference type="Pfam" id="PF20399">
    <property type="entry name" value="PH_20"/>
    <property type="match status" value="1"/>
</dbReference>
<keyword evidence="5" id="KW-1185">Reference proteome</keyword>
<dbReference type="PROSITE" id="PS50003">
    <property type="entry name" value="PH_DOMAIN"/>
    <property type="match status" value="1"/>
</dbReference>
<feature type="compositionally biased region" description="Low complexity" evidence="2">
    <location>
        <begin position="532"/>
        <end position="554"/>
    </location>
</feature>
<proteinExistence type="predicted"/>
<feature type="domain" description="PH" evidence="3">
    <location>
        <begin position="396"/>
        <end position="507"/>
    </location>
</feature>
<evidence type="ECO:0000313" key="4">
    <source>
        <dbReference type="EMBL" id="KAG2216866.1"/>
    </source>
</evidence>
<feature type="compositionally biased region" description="Polar residues" evidence="2">
    <location>
        <begin position="605"/>
        <end position="618"/>
    </location>
</feature>
<dbReference type="PANTHER" id="PTHR31941:SF1">
    <property type="entry name" value="CYTOSKELETAL SIGNALING PROTEIN SLM1"/>
    <property type="match status" value="1"/>
</dbReference>
<reference evidence="4 5" key="1">
    <citation type="submission" date="2020-12" db="EMBL/GenBank/DDBJ databases">
        <title>Metabolic potential, ecology and presence of endohyphal bacteria is reflected in genomic diversity of Mucoromycotina.</title>
        <authorList>
            <person name="Muszewska A."/>
            <person name="Okrasinska A."/>
            <person name="Steczkiewicz K."/>
            <person name="Drgas O."/>
            <person name="Orlowska M."/>
            <person name="Perlinska-Lenart U."/>
            <person name="Aleksandrzak-Piekarczyk T."/>
            <person name="Szatraj K."/>
            <person name="Zielenkiewicz U."/>
            <person name="Pilsyk S."/>
            <person name="Malc E."/>
            <person name="Mieczkowski P."/>
            <person name="Kruszewska J.S."/>
            <person name="Biernat P."/>
            <person name="Pawlowska J."/>
        </authorList>
    </citation>
    <scope>NUCLEOTIDE SEQUENCE [LARGE SCALE GENOMIC DNA]</scope>
    <source>
        <strain evidence="4 5">CBS 142.35</strain>
    </source>
</reference>
<dbReference type="SUPFAM" id="SSF50729">
    <property type="entry name" value="PH domain-like"/>
    <property type="match status" value="1"/>
</dbReference>
<gene>
    <name evidence="4" type="ORF">INT45_007871</name>
</gene>
<evidence type="ECO:0000256" key="2">
    <source>
        <dbReference type="SAM" id="MobiDB-lite"/>
    </source>
</evidence>
<dbReference type="InterPro" id="IPR001849">
    <property type="entry name" value="PH_domain"/>
</dbReference>
<accession>A0A8H7RTG4</accession>
<evidence type="ECO:0000313" key="5">
    <source>
        <dbReference type="Proteomes" id="UP000646827"/>
    </source>
</evidence>
<feature type="compositionally biased region" description="Basic and acidic residues" evidence="2">
    <location>
        <begin position="641"/>
        <end position="657"/>
    </location>
</feature>
<feature type="region of interest" description="Disordered" evidence="2">
    <location>
        <begin position="532"/>
        <end position="678"/>
    </location>
</feature>
<dbReference type="Gene3D" id="2.30.29.30">
    <property type="entry name" value="Pleckstrin-homology domain (PH domain)/Phosphotyrosine-binding domain (PTB)"/>
    <property type="match status" value="1"/>
</dbReference>